<dbReference type="AlphaFoldDB" id="L0F3U6"/>
<accession>L0F3U6</accession>
<gene>
    <name evidence="3" type="ordered locus">Desdi_0304</name>
</gene>
<feature type="transmembrane region" description="Helical" evidence="1">
    <location>
        <begin position="72"/>
        <end position="93"/>
    </location>
</feature>
<protein>
    <submittedName>
        <fullName evidence="3">Glycopeptide antibiotics resistance protein</fullName>
    </submittedName>
</protein>
<name>L0F3U6_DESDL</name>
<keyword evidence="4" id="KW-1185">Reference proteome</keyword>
<feature type="transmembrane region" description="Helical" evidence="1">
    <location>
        <begin position="99"/>
        <end position="120"/>
    </location>
</feature>
<keyword evidence="1" id="KW-1133">Transmembrane helix</keyword>
<keyword evidence="1" id="KW-0812">Transmembrane</keyword>
<feature type="domain" description="VanZ-like" evidence="2">
    <location>
        <begin position="2"/>
        <end position="116"/>
    </location>
</feature>
<dbReference type="STRING" id="871963.Desdi_0304"/>
<dbReference type="OrthoDB" id="4822551at2"/>
<dbReference type="eggNOG" id="COG4767">
    <property type="taxonomic scope" value="Bacteria"/>
</dbReference>
<dbReference type="Pfam" id="PF04892">
    <property type="entry name" value="VanZ"/>
    <property type="match status" value="1"/>
</dbReference>
<dbReference type="HOGENOM" id="CLU_077618_7_1_9"/>
<keyword evidence="1" id="KW-0472">Membrane</keyword>
<dbReference type="PANTHER" id="PTHR36834">
    <property type="entry name" value="MEMBRANE PROTEIN-RELATED"/>
    <property type="match status" value="1"/>
</dbReference>
<evidence type="ECO:0000313" key="4">
    <source>
        <dbReference type="Proteomes" id="UP000010797"/>
    </source>
</evidence>
<proteinExistence type="predicted"/>
<dbReference type="Proteomes" id="UP000010797">
    <property type="component" value="Chromosome"/>
</dbReference>
<dbReference type="PANTHER" id="PTHR36834:SF2">
    <property type="entry name" value="MEMBRANE PROTEIN"/>
    <property type="match status" value="1"/>
</dbReference>
<evidence type="ECO:0000259" key="2">
    <source>
        <dbReference type="Pfam" id="PF04892"/>
    </source>
</evidence>
<dbReference type="KEGG" id="ddl:Desdi_0304"/>
<dbReference type="EMBL" id="CP003344">
    <property type="protein sequence ID" value="AGA67852.1"/>
    <property type="molecule type" value="Genomic_DNA"/>
</dbReference>
<dbReference type="InterPro" id="IPR053150">
    <property type="entry name" value="Teicoplanin_resist-assoc"/>
</dbReference>
<evidence type="ECO:0000313" key="3">
    <source>
        <dbReference type="EMBL" id="AGA67852.1"/>
    </source>
</evidence>
<evidence type="ECO:0000256" key="1">
    <source>
        <dbReference type="SAM" id="Phobius"/>
    </source>
</evidence>
<organism evidence="3 4">
    <name type="scientific">Desulfitobacterium dichloroeliminans (strain LMG P-21439 / DCA1)</name>
    <dbReference type="NCBI Taxonomy" id="871963"/>
    <lineage>
        <taxon>Bacteria</taxon>
        <taxon>Bacillati</taxon>
        <taxon>Bacillota</taxon>
        <taxon>Clostridia</taxon>
        <taxon>Eubacteriales</taxon>
        <taxon>Desulfitobacteriaceae</taxon>
        <taxon>Desulfitobacterium</taxon>
    </lineage>
</organism>
<dbReference type="RefSeq" id="WP_015260859.1">
    <property type="nucleotide sequence ID" value="NC_019903.1"/>
</dbReference>
<sequence>MLLLISIVIFKLPFYGRTADEVRVINLIPLGGSFDENGVLVLREIVYNIIFFIPLGIYICMLKGAWSFKKKVLPIIGVTLGFEAVQFIFAMGRSDITDLLGNTLGGIIGIGIYALLWRILNNRTVTAVNLLALAVTVCALLPFTYLFYLSHFVMGRPPL</sequence>
<reference evidence="4" key="1">
    <citation type="submission" date="2012-02" db="EMBL/GenBank/DDBJ databases">
        <title>Complete sequence of Desulfitobacterium dichloroeliminans LMG P-21439.</title>
        <authorList>
            <person name="Lucas S."/>
            <person name="Han J."/>
            <person name="Lapidus A."/>
            <person name="Cheng J.-F."/>
            <person name="Goodwin L."/>
            <person name="Pitluck S."/>
            <person name="Peters L."/>
            <person name="Ovchinnikova G."/>
            <person name="Teshima H."/>
            <person name="Detter J.C."/>
            <person name="Han C."/>
            <person name="Tapia R."/>
            <person name="Land M."/>
            <person name="Hauser L."/>
            <person name="Kyrpides N."/>
            <person name="Ivanova N."/>
            <person name="Pagani I."/>
            <person name="Kruse T."/>
            <person name="de Vos W.M."/>
            <person name="Boon N."/>
            <person name="Smidt H."/>
            <person name="Woyke T."/>
        </authorList>
    </citation>
    <scope>NUCLEOTIDE SEQUENCE [LARGE SCALE GENOMIC DNA]</scope>
    <source>
        <strain evidence="4">LMG P-21439 / DCA1</strain>
    </source>
</reference>
<feature type="transmembrane region" description="Helical" evidence="1">
    <location>
        <begin position="127"/>
        <end position="149"/>
    </location>
</feature>
<feature type="transmembrane region" description="Helical" evidence="1">
    <location>
        <begin position="40"/>
        <end position="60"/>
    </location>
</feature>
<dbReference type="InterPro" id="IPR006976">
    <property type="entry name" value="VanZ-like"/>
</dbReference>